<gene>
    <name evidence="1" type="ORF">HMPREF3233_00762</name>
</gene>
<organism evidence="1">
    <name type="scientific">Veillonella atypica</name>
    <dbReference type="NCBI Taxonomy" id="39777"/>
    <lineage>
        <taxon>Bacteria</taxon>
        <taxon>Bacillati</taxon>
        <taxon>Bacillota</taxon>
        <taxon>Negativicutes</taxon>
        <taxon>Veillonellales</taxon>
        <taxon>Veillonellaceae</taxon>
        <taxon>Veillonella</taxon>
    </lineage>
</organism>
<dbReference type="Proteomes" id="UP000070226">
    <property type="component" value="Unassembled WGS sequence"/>
</dbReference>
<name>A0A133S5F6_9FIRM</name>
<sequence>MLMKYPLRQTTLALRSPQGEVRPGRWRLDEGDISFMYVARDKNARIHKL</sequence>
<protein>
    <submittedName>
        <fullName evidence="1">Uncharacterized protein</fullName>
    </submittedName>
</protein>
<dbReference type="EMBL" id="LRQT01000019">
    <property type="protein sequence ID" value="KXA64790.1"/>
    <property type="molecule type" value="Genomic_DNA"/>
</dbReference>
<evidence type="ECO:0000313" key="1">
    <source>
        <dbReference type="EMBL" id="KXA64790.1"/>
    </source>
</evidence>
<proteinExistence type="predicted"/>
<evidence type="ECO:0000313" key="2">
    <source>
        <dbReference type="Proteomes" id="UP000070226"/>
    </source>
</evidence>
<dbReference type="PATRIC" id="fig|39777.7.peg.748"/>
<comment type="caution">
    <text evidence="1">The sequence shown here is derived from an EMBL/GenBank/DDBJ whole genome shotgun (WGS) entry which is preliminary data.</text>
</comment>
<dbReference type="AlphaFoldDB" id="A0A133S5F6"/>
<reference evidence="1 2" key="1">
    <citation type="submission" date="2016-01" db="EMBL/GenBank/DDBJ databases">
        <authorList>
            <person name="Oliw E.H."/>
        </authorList>
    </citation>
    <scope>NUCLEOTIDE SEQUENCE [LARGE SCALE GENOMIC DNA]</scope>
    <source>
        <strain evidence="1 2">CMW7756B</strain>
    </source>
</reference>
<accession>A0A133S5F6</accession>